<evidence type="ECO:0000256" key="5">
    <source>
        <dbReference type="ARBA" id="ARBA00023210"/>
    </source>
</evidence>
<evidence type="ECO:0000313" key="14">
    <source>
        <dbReference type="EMBL" id="VHO01639.1"/>
    </source>
</evidence>
<dbReference type="Gene3D" id="3.30.1330.20">
    <property type="entry name" value="Tubulin/FtsZ, C-terminal domain"/>
    <property type="match status" value="1"/>
</dbReference>
<comment type="subunit">
    <text evidence="7">Homodimer. Polymerizes to form a dynamic ring structure in a strictly GTP-dependent manner. Interacts directly with several other division proteins.</text>
</comment>
<dbReference type="InterPro" id="IPR020805">
    <property type="entry name" value="Cell_div_FtsZ_CS"/>
</dbReference>
<evidence type="ECO:0000256" key="9">
    <source>
        <dbReference type="RuleBase" id="RU000631"/>
    </source>
</evidence>
<dbReference type="AlphaFoldDB" id="A0A0M3TBT3"/>
<dbReference type="EMBL" id="LR584267">
    <property type="protein sequence ID" value="VHO01639.1"/>
    <property type="molecule type" value="Genomic_DNA"/>
</dbReference>
<keyword evidence="3 7" id="KW-0547">Nucleotide-binding</keyword>
<dbReference type="STRING" id="1528099.AL705_07795"/>
<dbReference type="OrthoDB" id="9813375at2"/>
<dbReference type="InterPro" id="IPR018316">
    <property type="entry name" value="Tubulin/FtsZ_2-layer-sand-dom"/>
</dbReference>
<feature type="binding site" evidence="7">
    <location>
        <position position="140"/>
    </location>
    <ligand>
        <name>GTP</name>
        <dbReference type="ChEBI" id="CHEBI:37565"/>
    </ligand>
</feature>
<dbReference type="Pfam" id="PF12327">
    <property type="entry name" value="FtsZ_C"/>
    <property type="match status" value="1"/>
</dbReference>
<evidence type="ECO:0000256" key="1">
    <source>
        <dbReference type="ARBA" id="ARBA00009690"/>
    </source>
</evidence>
<dbReference type="GO" id="GO:0005525">
    <property type="term" value="F:GTP binding"/>
    <property type="evidence" value="ECO:0007669"/>
    <property type="project" value="UniProtKB-UniRule"/>
</dbReference>
<keyword evidence="16" id="KW-1185">Reference proteome</keyword>
<evidence type="ECO:0000256" key="2">
    <source>
        <dbReference type="ARBA" id="ARBA00022618"/>
    </source>
</evidence>
<feature type="domain" description="Tubulin/FtsZ 2-layer sandwich" evidence="12">
    <location>
        <begin position="204"/>
        <end position="321"/>
    </location>
</feature>
<keyword evidence="6 7" id="KW-0131">Cell cycle</keyword>
<dbReference type="PRINTS" id="PR00423">
    <property type="entry name" value="CELLDVISFTSZ"/>
</dbReference>
<dbReference type="GO" id="GO:0000917">
    <property type="term" value="P:division septum assembly"/>
    <property type="evidence" value="ECO:0007669"/>
    <property type="project" value="UniProtKB-KW"/>
</dbReference>
<evidence type="ECO:0000259" key="11">
    <source>
        <dbReference type="SMART" id="SM00864"/>
    </source>
</evidence>
<evidence type="ECO:0000256" key="3">
    <source>
        <dbReference type="ARBA" id="ARBA00022741"/>
    </source>
</evidence>
<dbReference type="FunFam" id="3.40.50.1440:FF:000001">
    <property type="entry name" value="Cell division protein FtsZ"/>
    <property type="match status" value="1"/>
</dbReference>
<feature type="region of interest" description="Disordered" evidence="10">
    <location>
        <begin position="59"/>
        <end position="81"/>
    </location>
</feature>
<dbReference type="SUPFAM" id="SSF55307">
    <property type="entry name" value="Tubulin C-terminal domain-like"/>
    <property type="match status" value="1"/>
</dbReference>
<feature type="binding site" evidence="7">
    <location>
        <begin position="105"/>
        <end position="107"/>
    </location>
    <ligand>
        <name>GTP</name>
        <dbReference type="ChEBI" id="CHEBI:37565"/>
    </ligand>
</feature>
<dbReference type="GO" id="GO:0043093">
    <property type="term" value="P:FtsZ-dependent cytokinesis"/>
    <property type="evidence" value="ECO:0007669"/>
    <property type="project" value="UniProtKB-UniRule"/>
</dbReference>
<accession>A0A0M3TBT3</accession>
<dbReference type="SMART" id="SM00865">
    <property type="entry name" value="Tubulin_C"/>
    <property type="match status" value="1"/>
</dbReference>
<dbReference type="PANTHER" id="PTHR30314">
    <property type="entry name" value="CELL DIVISION PROTEIN FTSZ-RELATED"/>
    <property type="match status" value="1"/>
</dbReference>
<dbReference type="GO" id="GO:0005737">
    <property type="term" value="C:cytoplasm"/>
    <property type="evidence" value="ECO:0007669"/>
    <property type="project" value="UniProtKB-SubCell"/>
</dbReference>
<dbReference type="PANTHER" id="PTHR30314:SF3">
    <property type="entry name" value="MITOCHONDRIAL DIVISION PROTEIN FSZA"/>
    <property type="match status" value="1"/>
</dbReference>
<dbReference type="PROSITE" id="PS01135">
    <property type="entry name" value="FTSZ_2"/>
    <property type="match status" value="1"/>
</dbReference>
<dbReference type="InterPro" id="IPR008280">
    <property type="entry name" value="Tub_FtsZ_C"/>
</dbReference>
<keyword evidence="5 7" id="KW-0717">Septation</keyword>
<dbReference type="NCBIfam" id="TIGR00065">
    <property type="entry name" value="ftsZ"/>
    <property type="match status" value="1"/>
</dbReference>
<comment type="similarity">
    <text evidence="1 7 9">Belongs to the FtsZ family.</text>
</comment>
<dbReference type="InterPro" id="IPR045061">
    <property type="entry name" value="FtsZ/CetZ"/>
</dbReference>
<proteinExistence type="inferred from homology"/>
<organism evidence="13 15">
    <name type="scientific">Lawsonella clevelandensis</name>
    <dbReference type="NCBI Taxonomy" id="1528099"/>
    <lineage>
        <taxon>Bacteria</taxon>
        <taxon>Bacillati</taxon>
        <taxon>Actinomycetota</taxon>
        <taxon>Actinomycetes</taxon>
        <taxon>Mycobacteriales</taxon>
        <taxon>Lawsonellaceae</taxon>
        <taxon>Lawsonella</taxon>
    </lineage>
</organism>
<feature type="binding site" evidence="7">
    <location>
        <position position="184"/>
    </location>
    <ligand>
        <name>GTP</name>
        <dbReference type="ChEBI" id="CHEBI:37565"/>
    </ligand>
</feature>
<dbReference type="SUPFAM" id="SSF52490">
    <property type="entry name" value="Tubulin nucleotide-binding domain-like"/>
    <property type="match status" value="1"/>
</dbReference>
<evidence type="ECO:0000256" key="6">
    <source>
        <dbReference type="ARBA" id="ARBA00023306"/>
    </source>
</evidence>
<keyword evidence="7" id="KW-0963">Cytoplasm</keyword>
<evidence type="ECO:0000256" key="4">
    <source>
        <dbReference type="ARBA" id="ARBA00023134"/>
    </source>
</evidence>
<dbReference type="KEGG" id="cbq:AL705_07795"/>
<dbReference type="Pfam" id="PF00091">
    <property type="entry name" value="Tubulin"/>
    <property type="match status" value="1"/>
</dbReference>
<dbReference type="PROSITE" id="PS01134">
    <property type="entry name" value="FTSZ_1"/>
    <property type="match status" value="1"/>
</dbReference>
<reference evidence="13 15" key="1">
    <citation type="journal article" date="2015" name="Genome Announc.">
        <title>Complete Genome Sequences for Two Strains of a Novel Fastidious, Partially Acid-Fast, Gram-Positive Corynebacterineae Bacterium, Derived from Human Clinical Samples.</title>
        <authorList>
            <person name="Nicholson A.C."/>
            <person name="Bell M."/>
            <person name="Humrighouse B.W."/>
            <person name="McQuiston J.R."/>
        </authorList>
    </citation>
    <scope>NUCLEOTIDE SEQUENCE [LARGE SCALE GENOMIC DNA]</scope>
    <source>
        <strain evidence="13 15">X1698</strain>
    </source>
</reference>
<dbReference type="RefSeq" id="WP_053962522.1">
    <property type="nucleotide sequence ID" value="NZ_CAJPTR010000020.1"/>
</dbReference>
<dbReference type="GeneID" id="84895443"/>
<dbReference type="Proteomes" id="UP000324288">
    <property type="component" value="Chromosome"/>
</dbReference>
<evidence type="ECO:0000256" key="8">
    <source>
        <dbReference type="NCBIfam" id="TIGR00065"/>
    </source>
</evidence>
<comment type="subcellular location">
    <subcellularLocation>
        <location evidence="7">Cytoplasm</location>
    </subcellularLocation>
    <text evidence="7">Assembles at midcell at the inner surface of the cytoplasmic membrane.</text>
</comment>
<feature type="binding site" evidence="7">
    <location>
        <position position="136"/>
    </location>
    <ligand>
        <name>GTP</name>
        <dbReference type="ChEBI" id="CHEBI:37565"/>
    </ligand>
</feature>
<protein>
    <recommendedName>
        <fullName evidence="7 8">Cell division protein FtsZ</fullName>
    </recommendedName>
</protein>
<comment type="function">
    <text evidence="7 9">Essential cell division protein that forms a contractile ring structure (Z ring) at the future cell division site. The regulation of the ring assembly controls the timing and the location of cell division. One of the functions of the FtsZ ring is to recruit other cell division proteins to the septum to produce a new cell wall between the dividing cells. Binds GTP and shows GTPase activity.</text>
</comment>
<evidence type="ECO:0000259" key="12">
    <source>
        <dbReference type="SMART" id="SM00865"/>
    </source>
</evidence>
<dbReference type="GO" id="GO:0003924">
    <property type="term" value="F:GTPase activity"/>
    <property type="evidence" value="ECO:0007669"/>
    <property type="project" value="UniProtKB-UniRule"/>
</dbReference>
<dbReference type="InterPro" id="IPR036525">
    <property type="entry name" value="Tubulin/FtsZ_GTPase_sf"/>
</dbReference>
<gene>
    <name evidence="7 14" type="primary">ftsZ</name>
    <name evidence="13" type="ORF">AL705_07795</name>
    <name evidence="14" type="ORF">LC603019_01568</name>
</gene>
<evidence type="ECO:0000256" key="10">
    <source>
        <dbReference type="SAM" id="MobiDB-lite"/>
    </source>
</evidence>
<name>A0A0M3TBT3_9ACTN</name>
<dbReference type="Proteomes" id="UP000068137">
    <property type="component" value="Chromosome"/>
</dbReference>
<reference evidence="14 16" key="3">
    <citation type="submission" date="2019-04" db="EMBL/GenBank/DDBJ databases">
        <authorList>
            <person name="Seth-Smith MB H."/>
            <person name="Seth-Smith H."/>
        </authorList>
    </citation>
    <scope>NUCLEOTIDE SEQUENCE [LARGE SCALE GENOMIC DNA]</scope>
    <source>
        <strain evidence="14">USB-603019</strain>
    </source>
</reference>
<dbReference type="EMBL" id="CP012390">
    <property type="protein sequence ID" value="ALE19440.1"/>
    <property type="molecule type" value="Genomic_DNA"/>
</dbReference>
<reference evidence="13" key="2">
    <citation type="journal article" date="2016" name="Int. J. Syst. Evol. Microbiol.">
        <title>Lawsonella clevelandensis gen. nov., sp. nov., a new member of the suborder Corynebacterineae isolated from human abscesses.</title>
        <authorList>
            <person name="Bell M.E."/>
            <person name="Bernard K.A."/>
            <person name="Harrington S.M."/>
            <person name="Patel N.B."/>
            <person name="Tucker T.A."/>
            <person name="Metcalfe M.G."/>
            <person name="McQuiston J.R."/>
        </authorList>
    </citation>
    <scope>NUCLEOTIDE SEQUENCE</scope>
    <source>
        <strain evidence="13">X1698</strain>
    </source>
</reference>
<dbReference type="InterPro" id="IPR003008">
    <property type="entry name" value="Tubulin_FtsZ_GTPase"/>
</dbReference>
<feature type="binding site" evidence="7">
    <location>
        <begin position="18"/>
        <end position="22"/>
    </location>
    <ligand>
        <name>GTP</name>
        <dbReference type="ChEBI" id="CHEBI:37565"/>
    </ligand>
</feature>
<keyword evidence="2 7" id="KW-0132">Cell division</keyword>
<dbReference type="Gene3D" id="3.40.50.1440">
    <property type="entry name" value="Tubulin/FtsZ, GTPase domain"/>
    <property type="match status" value="1"/>
</dbReference>
<dbReference type="SMART" id="SM00864">
    <property type="entry name" value="Tubulin"/>
    <property type="match status" value="1"/>
</dbReference>
<evidence type="ECO:0000313" key="13">
    <source>
        <dbReference type="EMBL" id="ALE19440.1"/>
    </source>
</evidence>
<feature type="region of interest" description="Disordered" evidence="10">
    <location>
        <begin position="333"/>
        <end position="365"/>
    </location>
</feature>
<dbReference type="HAMAP" id="MF_00909">
    <property type="entry name" value="FtsZ"/>
    <property type="match status" value="1"/>
</dbReference>
<sequence length="365" mass="37895">MTTPQHNLAVIKVVGIGGGGTNAIKRMIGEGMTGVDFIALNTDEQDLLDCDAPTKLDIGQSTTRGLGAGADPAVGERAARDNSQDIEDVLTGADMVFVTAGEGGGTGTGGAPIVASIARDLGALTVAVVTKPFSFEGKRRAENAANGIEKLRDACDTLITIPNDRLLQQEDKTISINDAFSKADEVLFNGVQGITDLISTPGLINVDFADVKSVLADSGAALMGIGRASGNDRASKATDAAINSPLLEYSMEGAKGVLLSIAGGSDLGLFEANEAASIVREKAHPDANIIFGTVIDDSLGDEVRVTVVAAGFEGGEPPARVFDNEAAKDEENFEEVADKSSGMSIRQRATRVSDEDDIDIPPFMR</sequence>
<keyword evidence="4 7" id="KW-0342">GTP-binding</keyword>
<dbReference type="InterPro" id="IPR024757">
    <property type="entry name" value="FtsZ_C"/>
</dbReference>
<dbReference type="GO" id="GO:0032153">
    <property type="term" value="C:cell division site"/>
    <property type="evidence" value="ECO:0007669"/>
    <property type="project" value="UniProtKB-UniRule"/>
</dbReference>
<dbReference type="PATRIC" id="fig|1528099.3.peg.1535"/>
<dbReference type="GO" id="GO:0051258">
    <property type="term" value="P:protein polymerization"/>
    <property type="evidence" value="ECO:0007669"/>
    <property type="project" value="UniProtKB-UniRule"/>
</dbReference>
<evidence type="ECO:0000313" key="15">
    <source>
        <dbReference type="Proteomes" id="UP000068137"/>
    </source>
</evidence>
<feature type="domain" description="Tubulin/FtsZ GTPase" evidence="11">
    <location>
        <begin position="10"/>
        <end position="202"/>
    </location>
</feature>
<evidence type="ECO:0000313" key="16">
    <source>
        <dbReference type="Proteomes" id="UP000324288"/>
    </source>
</evidence>
<dbReference type="CDD" id="cd02201">
    <property type="entry name" value="FtsZ_type1"/>
    <property type="match status" value="1"/>
</dbReference>
<evidence type="ECO:0000256" key="7">
    <source>
        <dbReference type="HAMAP-Rule" id="MF_00909"/>
    </source>
</evidence>
<dbReference type="InterPro" id="IPR000158">
    <property type="entry name" value="Cell_div_FtsZ"/>
</dbReference>
<dbReference type="InterPro" id="IPR037103">
    <property type="entry name" value="Tubulin/FtsZ-like_C"/>
</dbReference>